<dbReference type="EMBL" id="CP023284">
    <property type="protein sequence ID" value="ATA55590.1"/>
    <property type="molecule type" value="Genomic_DNA"/>
</dbReference>
<dbReference type="SUPFAM" id="SSF47413">
    <property type="entry name" value="lambda repressor-like DNA-binding domains"/>
    <property type="match status" value="1"/>
</dbReference>
<proteinExistence type="predicted"/>
<dbReference type="Proteomes" id="UP000217154">
    <property type="component" value="Chromosome"/>
</dbReference>
<dbReference type="InterPro" id="IPR013096">
    <property type="entry name" value="Cupin_2"/>
</dbReference>
<dbReference type="PANTHER" id="PTHR46797:SF1">
    <property type="entry name" value="METHYLPHOSPHONATE SYNTHASE"/>
    <property type="match status" value="1"/>
</dbReference>
<dbReference type="GO" id="GO:0005829">
    <property type="term" value="C:cytosol"/>
    <property type="evidence" value="ECO:0007669"/>
    <property type="project" value="TreeGrafter"/>
</dbReference>
<dbReference type="InterPro" id="IPR011051">
    <property type="entry name" value="RmlC_Cupin_sf"/>
</dbReference>
<sequence>MTIKLKLLRTQAGMTLEELAQAAELTRSYVSKVERGLANPSVGVALKLAKALKLPVDELFGQASTSSSVTITRAADAKAKQKDEGAPRLVAGTAPGQRVVAFVLQPGRDKGAKHLKSDHEGEELIYVLSGEVSLELDDKTEDLVAGDCVHFNASVPHRLICTSKKAAEVLLVVAGPSTAA</sequence>
<dbReference type="SUPFAM" id="SSF51182">
    <property type="entry name" value="RmlC-like cupins"/>
    <property type="match status" value="1"/>
</dbReference>
<dbReference type="PROSITE" id="PS50943">
    <property type="entry name" value="HTH_CROC1"/>
    <property type="match status" value="1"/>
</dbReference>
<evidence type="ECO:0000259" key="2">
    <source>
        <dbReference type="PROSITE" id="PS50943"/>
    </source>
</evidence>
<dbReference type="SMART" id="SM00530">
    <property type="entry name" value="HTH_XRE"/>
    <property type="match status" value="1"/>
</dbReference>
<dbReference type="Pfam" id="PF01381">
    <property type="entry name" value="HTH_3"/>
    <property type="match status" value="1"/>
</dbReference>
<dbReference type="InterPro" id="IPR001387">
    <property type="entry name" value="Cro/C1-type_HTH"/>
</dbReference>
<dbReference type="PANTHER" id="PTHR46797">
    <property type="entry name" value="HTH-TYPE TRANSCRIPTIONAL REGULATOR"/>
    <property type="match status" value="1"/>
</dbReference>
<dbReference type="GO" id="GO:0003677">
    <property type="term" value="F:DNA binding"/>
    <property type="evidence" value="ECO:0007669"/>
    <property type="project" value="UniProtKB-KW"/>
</dbReference>
<protein>
    <submittedName>
        <fullName evidence="3">Transcriptional regulator</fullName>
    </submittedName>
</protein>
<dbReference type="Gene3D" id="1.10.260.40">
    <property type="entry name" value="lambda repressor-like DNA-binding domains"/>
    <property type="match status" value="1"/>
</dbReference>
<evidence type="ECO:0000256" key="1">
    <source>
        <dbReference type="ARBA" id="ARBA00023125"/>
    </source>
</evidence>
<evidence type="ECO:0000313" key="4">
    <source>
        <dbReference type="Proteomes" id="UP000217154"/>
    </source>
</evidence>
<dbReference type="InterPro" id="IPR014710">
    <property type="entry name" value="RmlC-like_jellyroll"/>
</dbReference>
<dbReference type="InterPro" id="IPR010982">
    <property type="entry name" value="Lambda_DNA-bd_dom_sf"/>
</dbReference>
<dbReference type="InterPro" id="IPR050807">
    <property type="entry name" value="TransReg_Diox_bact_type"/>
</dbReference>
<dbReference type="CDD" id="cd02209">
    <property type="entry name" value="cupin_XRE_C"/>
    <property type="match status" value="1"/>
</dbReference>
<feature type="domain" description="HTH cro/C1-type" evidence="2">
    <location>
        <begin position="5"/>
        <end position="59"/>
    </location>
</feature>
<dbReference type="RefSeq" id="WP_095745940.1">
    <property type="nucleotide sequence ID" value="NZ_CP023284.1"/>
</dbReference>
<dbReference type="AlphaFoldDB" id="A0A250DMM4"/>
<reference evidence="3 4" key="1">
    <citation type="submission" date="2017-09" db="EMBL/GenBank/DDBJ databases">
        <title>The diverse metabolic capabilities of V. boronicumulans make it an excellent choice for continued studies on novel biodegradation.</title>
        <authorList>
            <person name="Sun S."/>
        </authorList>
    </citation>
    <scope>NUCLEOTIDE SEQUENCE [LARGE SCALE GENOMIC DNA]</scope>
    <source>
        <strain evidence="3 4">J1</strain>
    </source>
</reference>
<dbReference type="CDD" id="cd00093">
    <property type="entry name" value="HTH_XRE"/>
    <property type="match status" value="1"/>
</dbReference>
<organism evidence="3 4">
    <name type="scientific">Variovorax boronicumulans</name>
    <dbReference type="NCBI Taxonomy" id="436515"/>
    <lineage>
        <taxon>Bacteria</taxon>
        <taxon>Pseudomonadati</taxon>
        <taxon>Pseudomonadota</taxon>
        <taxon>Betaproteobacteria</taxon>
        <taxon>Burkholderiales</taxon>
        <taxon>Comamonadaceae</taxon>
        <taxon>Variovorax</taxon>
    </lineage>
</organism>
<name>A0A250DMM4_9BURK</name>
<accession>A0A250DMM4</accession>
<dbReference type="GO" id="GO:0003700">
    <property type="term" value="F:DNA-binding transcription factor activity"/>
    <property type="evidence" value="ECO:0007669"/>
    <property type="project" value="TreeGrafter"/>
</dbReference>
<gene>
    <name evidence="3" type="ORF">CKY39_21940</name>
</gene>
<dbReference type="Gene3D" id="2.60.120.10">
    <property type="entry name" value="Jelly Rolls"/>
    <property type="match status" value="1"/>
</dbReference>
<dbReference type="KEGG" id="vbo:CKY39_21940"/>
<evidence type="ECO:0000313" key="3">
    <source>
        <dbReference type="EMBL" id="ATA55590.1"/>
    </source>
</evidence>
<dbReference type="Pfam" id="PF07883">
    <property type="entry name" value="Cupin_2"/>
    <property type="match status" value="1"/>
</dbReference>
<keyword evidence="1" id="KW-0238">DNA-binding</keyword>